<accession>A0ACD4RAM7</accession>
<dbReference type="EMBL" id="CP126116">
    <property type="protein sequence ID" value="WHZ57546.1"/>
    <property type="molecule type" value="Genomic_DNA"/>
</dbReference>
<sequence length="270" mass="30162">MKKMLSVFSLILLFLAGCAASEEEAGKQEEQKEKKASVTEPIDKEEPVNKESDQTQTSSKEEPDQEKAEENDQNSKGETEVSSEEKTEKPKESPENTDKKMESEQSTAGPFLEYRPETGAKKQFKEGGVVLLTENVVAANEEFVQIALTLGDSTTTQIFKWTGSEITLVYEERDLQDHSVSLLDSFEPNMNEKLLGDGADWKLLEKSAAVETDYGKLKNVFVIQKISNEVVDEETIFTRYYAPKLGLVKEDFELTGENGYKGESSLSSVE</sequence>
<dbReference type="Proteomes" id="UP001226091">
    <property type="component" value="Chromosome"/>
</dbReference>
<name>A0ACD4RAM7_9BACI</name>
<organism evidence="1 2">
    <name type="scientific">Metabacillus hrfriensis</name>
    <dbReference type="NCBI Taxonomy" id="3048891"/>
    <lineage>
        <taxon>Bacteria</taxon>
        <taxon>Bacillati</taxon>
        <taxon>Bacillota</taxon>
        <taxon>Bacilli</taxon>
        <taxon>Bacillales</taxon>
        <taxon>Bacillaceae</taxon>
        <taxon>Metabacillus</taxon>
    </lineage>
</organism>
<evidence type="ECO:0000313" key="2">
    <source>
        <dbReference type="Proteomes" id="UP001226091"/>
    </source>
</evidence>
<gene>
    <name evidence="1" type="ORF">QLQ22_23350</name>
</gene>
<reference evidence="2" key="1">
    <citation type="journal article" date="2025" name="Aquaculture">
        <title>Assessment of the bioflocculant production and safety properties of Metabacillus hrfriensis sp. nov. based on phenotypic and whole-genome sequencing analysis.</title>
        <authorList>
            <person name="Zhang R."/>
            <person name="Zhao Z."/>
            <person name="Luo L."/>
            <person name="Wang S."/>
            <person name="Guo K."/>
            <person name="Xu W."/>
        </authorList>
    </citation>
    <scope>NUCLEOTIDE SEQUENCE [LARGE SCALE GENOMIC DNA]</scope>
    <source>
        <strain evidence="2">CT-WN-B3</strain>
    </source>
</reference>
<proteinExistence type="predicted"/>
<protein>
    <submittedName>
        <fullName evidence="1">Uncharacterized protein</fullName>
    </submittedName>
</protein>
<evidence type="ECO:0000313" key="1">
    <source>
        <dbReference type="EMBL" id="WHZ57546.1"/>
    </source>
</evidence>
<keyword evidence="2" id="KW-1185">Reference proteome</keyword>